<accession>D4XH67</accession>
<comment type="subcellular location">
    <subcellularLocation>
        <location evidence="6">Cell outer membrane</location>
        <topology evidence="6">Lipid-anchor</topology>
    </subcellularLocation>
</comment>
<keyword evidence="4 6" id="KW-0998">Cell outer membrane</keyword>
<evidence type="ECO:0000256" key="4">
    <source>
        <dbReference type="ARBA" id="ARBA00023237"/>
    </source>
</evidence>
<dbReference type="eggNOG" id="COG2980">
    <property type="taxonomic scope" value="Bacteria"/>
</dbReference>
<keyword evidence="3 6" id="KW-0564">Palmitate</keyword>
<dbReference type="HOGENOM" id="CLU_103309_0_0_4"/>
<evidence type="ECO:0000256" key="5">
    <source>
        <dbReference type="ARBA" id="ARBA00023288"/>
    </source>
</evidence>
<evidence type="ECO:0000313" key="8">
    <source>
        <dbReference type="EMBL" id="EFF73875.1"/>
    </source>
</evidence>
<dbReference type="Proteomes" id="UP000004510">
    <property type="component" value="Unassembled WGS sequence"/>
</dbReference>
<feature type="compositionally biased region" description="Polar residues" evidence="7">
    <location>
        <begin position="214"/>
        <end position="224"/>
    </location>
</feature>
<dbReference type="GO" id="GO:1990351">
    <property type="term" value="C:transporter complex"/>
    <property type="evidence" value="ECO:0007669"/>
    <property type="project" value="TreeGrafter"/>
</dbReference>
<dbReference type="PANTHER" id="PTHR38098">
    <property type="entry name" value="LPS-ASSEMBLY LIPOPROTEIN LPTE"/>
    <property type="match status" value="1"/>
</dbReference>
<evidence type="ECO:0000256" key="2">
    <source>
        <dbReference type="ARBA" id="ARBA00023136"/>
    </source>
</evidence>
<dbReference type="Pfam" id="PF04390">
    <property type="entry name" value="LptE"/>
    <property type="match status" value="1"/>
</dbReference>
<comment type="caution">
    <text evidence="8">The sequence shown here is derived from an EMBL/GenBank/DDBJ whole genome shotgun (WGS) entry which is preliminary data.</text>
</comment>
<dbReference type="InterPro" id="IPR007485">
    <property type="entry name" value="LPS_assembly_LptE"/>
</dbReference>
<dbReference type="PANTHER" id="PTHR38098:SF1">
    <property type="entry name" value="LPS-ASSEMBLY LIPOPROTEIN LPTE"/>
    <property type="match status" value="1"/>
</dbReference>
<evidence type="ECO:0000256" key="6">
    <source>
        <dbReference type="HAMAP-Rule" id="MF_01186"/>
    </source>
</evidence>
<dbReference type="GO" id="GO:0009279">
    <property type="term" value="C:cell outer membrane"/>
    <property type="evidence" value="ECO:0007669"/>
    <property type="project" value="UniProtKB-SubCell"/>
</dbReference>
<dbReference type="HAMAP" id="MF_01186">
    <property type="entry name" value="LPS_assembly_LptE"/>
    <property type="match status" value="1"/>
</dbReference>
<keyword evidence="5 6" id="KW-0449">Lipoprotein</keyword>
<reference evidence="9" key="1">
    <citation type="submission" date="2010-03" db="EMBL/GenBank/DDBJ databases">
        <title>Complete sequence of Mobiluncus curtisii ATCC 43063.</title>
        <authorList>
            <person name="Muzny D."/>
            <person name="Qin X."/>
            <person name="Deng J."/>
            <person name="Jiang H."/>
            <person name="Liu Y."/>
            <person name="Qu J."/>
            <person name="Song X.-Z."/>
            <person name="Zhang L."/>
            <person name="Thornton R."/>
            <person name="Coyle M."/>
            <person name="Francisco L."/>
            <person name="Jackson L."/>
            <person name="Javaid M."/>
            <person name="Korchina V."/>
            <person name="Kovar C."/>
            <person name="Mata R."/>
            <person name="Mathew T."/>
            <person name="Ngo R."/>
            <person name="Nguyen L."/>
            <person name="Nguyen N."/>
            <person name="Okwuonu G."/>
            <person name="Ongeri F."/>
            <person name="Pham C."/>
            <person name="Simmons D."/>
            <person name="Wilczek-Boney K."/>
            <person name="Hale W."/>
            <person name="Jakkamsetti A."/>
            <person name="Pham P."/>
            <person name="Ruth R."/>
            <person name="San Lucas F."/>
            <person name="Warren J."/>
            <person name="Zhang J."/>
            <person name="Zhao Z."/>
            <person name="Zhou C."/>
            <person name="Zhu D."/>
            <person name="Lee S."/>
            <person name="Bess C."/>
            <person name="Blankenburg K."/>
            <person name="Forbes L."/>
            <person name="Fu Q."/>
            <person name="Gubbala S."/>
            <person name="Hirani K."/>
            <person name="Jayaseelan J.C."/>
            <person name="Lara F."/>
            <person name="Munidasa M."/>
            <person name="Palculict T."/>
            <person name="Patil S."/>
            <person name="Pu L.-L."/>
            <person name="Saada N."/>
            <person name="Tang L."/>
            <person name="Weissenberger G."/>
            <person name="Zhu Y."/>
            <person name="Hemphill L."/>
            <person name="Shang Y."/>
            <person name="Youmans B."/>
            <person name="Ayvaz T."/>
            <person name="Ross M."/>
            <person name="Santibanez J."/>
            <person name="Aqrawi P."/>
            <person name="Gross S."/>
            <person name="Joshi V."/>
            <person name="Fowler G."/>
            <person name="Nazareth L."/>
            <person name="Reid J."/>
            <person name="Worley K."/>
            <person name="Petrosino J."/>
            <person name="Highlander S."/>
            <person name="Gibbs R."/>
            <person name="Gibbs R."/>
        </authorList>
    </citation>
    <scope>NUCLEOTIDE SEQUENCE [LARGE SCALE GENOMIC DNA]</scope>
    <source>
        <strain evidence="9">ATCC 43553</strain>
    </source>
</reference>
<evidence type="ECO:0000256" key="7">
    <source>
        <dbReference type="SAM" id="MobiDB-lite"/>
    </source>
</evidence>
<dbReference type="GO" id="GO:0015920">
    <property type="term" value="P:lipopolysaccharide transport"/>
    <property type="evidence" value="ECO:0007669"/>
    <property type="project" value="TreeGrafter"/>
</dbReference>
<comment type="similarity">
    <text evidence="6">Belongs to the LptE lipoprotein family.</text>
</comment>
<evidence type="ECO:0000256" key="1">
    <source>
        <dbReference type="ARBA" id="ARBA00022729"/>
    </source>
</evidence>
<evidence type="ECO:0000313" key="9">
    <source>
        <dbReference type="Proteomes" id="UP000004510"/>
    </source>
</evidence>
<name>D4XH67_9BURK</name>
<proteinExistence type="inferred from homology"/>
<gene>
    <name evidence="6" type="primary">lptE</name>
    <name evidence="8" type="ORF">HMPREF0004_4814</name>
</gene>
<dbReference type="PROSITE" id="PS51257">
    <property type="entry name" value="PROKAR_LIPOPROTEIN"/>
    <property type="match status" value="1"/>
</dbReference>
<sequence length="224" mass="25111">MRSSMYTAGQLSHSPRQSWLLRGACLALFMLLTACGFTLRGVTPMPFDTLYVGMPDTTQFGADVRRALRAASPNTKLVDTPKEAQAILQQVGDTRTLREVSLNAQGRVEEYELGINYTFRLIDSKGRALIPDTTLSIYREMPYDDQVVQAKQGQIDTLYKAMQRDLVSRLLRRMTAPDVRRAFEEAEQRGDNGEIPLYDPTAPQPKSTPAPWKTPSTTDPAILR</sequence>
<dbReference type="EMBL" id="ADMS01000111">
    <property type="protein sequence ID" value="EFF73875.1"/>
    <property type="molecule type" value="Genomic_DNA"/>
</dbReference>
<organism evidence="8 9">
    <name type="scientific">Achromobacter piechaudii ATCC 43553</name>
    <dbReference type="NCBI Taxonomy" id="742159"/>
    <lineage>
        <taxon>Bacteria</taxon>
        <taxon>Pseudomonadati</taxon>
        <taxon>Pseudomonadota</taxon>
        <taxon>Betaproteobacteria</taxon>
        <taxon>Burkholderiales</taxon>
        <taxon>Alcaligenaceae</taxon>
        <taxon>Achromobacter</taxon>
    </lineage>
</organism>
<comment type="function">
    <text evidence="6">Together with LptD, is involved in the assembly of lipopolysaccharide (LPS) at the surface of the outer membrane. Required for the proper assembly of LptD. Binds LPS and may serve as the LPS recognition site at the outer membrane.</text>
</comment>
<dbReference type="GO" id="GO:0001530">
    <property type="term" value="F:lipopolysaccharide binding"/>
    <property type="evidence" value="ECO:0007669"/>
    <property type="project" value="TreeGrafter"/>
</dbReference>
<dbReference type="GO" id="GO:0043165">
    <property type="term" value="P:Gram-negative-bacterium-type cell outer membrane assembly"/>
    <property type="evidence" value="ECO:0007669"/>
    <property type="project" value="UniProtKB-UniRule"/>
</dbReference>
<keyword evidence="1 6" id="KW-0732">Signal</keyword>
<evidence type="ECO:0000256" key="3">
    <source>
        <dbReference type="ARBA" id="ARBA00023139"/>
    </source>
</evidence>
<comment type="subunit">
    <text evidence="6">Component of the lipopolysaccharide transport and assembly complex. Interacts with LptD.</text>
</comment>
<dbReference type="AlphaFoldDB" id="D4XH67"/>
<protein>
    <recommendedName>
        <fullName evidence="6">LPS-assembly lipoprotein LptE</fullName>
    </recommendedName>
</protein>
<keyword evidence="2 6" id="KW-0472">Membrane</keyword>
<feature type="region of interest" description="Disordered" evidence="7">
    <location>
        <begin position="184"/>
        <end position="224"/>
    </location>
</feature>
<dbReference type="Gene3D" id="3.30.160.150">
    <property type="entry name" value="Lipoprotein like domain"/>
    <property type="match status" value="1"/>
</dbReference>
<dbReference type="PATRIC" id="fig|742159.3.peg.299"/>